<evidence type="ECO:0000313" key="3">
    <source>
        <dbReference type="Proteomes" id="UP001199816"/>
    </source>
</evidence>
<evidence type="ECO:0000256" key="1">
    <source>
        <dbReference type="SAM" id="MobiDB-lite"/>
    </source>
</evidence>
<accession>A0ABS8PN33</accession>
<organism evidence="2 3">
    <name type="scientific">Niabella pedocola</name>
    <dbReference type="NCBI Taxonomy" id="1752077"/>
    <lineage>
        <taxon>Bacteria</taxon>
        <taxon>Pseudomonadati</taxon>
        <taxon>Bacteroidota</taxon>
        <taxon>Chitinophagia</taxon>
        <taxon>Chitinophagales</taxon>
        <taxon>Chitinophagaceae</taxon>
        <taxon>Niabella</taxon>
    </lineage>
</organism>
<reference evidence="2 3" key="1">
    <citation type="submission" date="2021-11" db="EMBL/GenBank/DDBJ databases">
        <title>Genomic of Niabella pedocola.</title>
        <authorList>
            <person name="Wu T."/>
        </authorList>
    </citation>
    <scope>NUCLEOTIDE SEQUENCE [LARGE SCALE GENOMIC DNA]</scope>
    <source>
        <strain evidence="2 3">JCM 31011</strain>
    </source>
</reference>
<comment type="caution">
    <text evidence="2">The sequence shown here is derived from an EMBL/GenBank/DDBJ whole genome shotgun (WGS) entry which is preliminary data.</text>
</comment>
<dbReference type="EMBL" id="JAJNEC010000004">
    <property type="protein sequence ID" value="MCD2422503.1"/>
    <property type="molecule type" value="Genomic_DNA"/>
</dbReference>
<proteinExistence type="predicted"/>
<feature type="compositionally biased region" description="Basic and acidic residues" evidence="1">
    <location>
        <begin position="1"/>
        <end position="29"/>
    </location>
</feature>
<feature type="region of interest" description="Disordered" evidence="1">
    <location>
        <begin position="1"/>
        <end position="59"/>
    </location>
</feature>
<keyword evidence="3" id="KW-1185">Reference proteome</keyword>
<name>A0ABS8PN33_9BACT</name>
<sequence>MAKKKTEEKPAIKPDPETLHKTDPQEEMRGPVSTPTRGLEKIFDVSESQEPEKKKKKDS</sequence>
<dbReference type="RefSeq" id="WP_231003559.1">
    <property type="nucleotide sequence ID" value="NZ_JAJNEC010000004.1"/>
</dbReference>
<gene>
    <name evidence="2" type="ORF">LQ567_06990</name>
</gene>
<dbReference type="Proteomes" id="UP001199816">
    <property type="component" value="Unassembled WGS sequence"/>
</dbReference>
<feature type="compositionally biased region" description="Basic and acidic residues" evidence="1">
    <location>
        <begin position="38"/>
        <end position="59"/>
    </location>
</feature>
<evidence type="ECO:0000313" key="2">
    <source>
        <dbReference type="EMBL" id="MCD2422503.1"/>
    </source>
</evidence>
<protein>
    <submittedName>
        <fullName evidence="2">Uncharacterized protein</fullName>
    </submittedName>
</protein>